<accession>A0A139A4C2</accession>
<dbReference type="AlphaFoldDB" id="A0A139A4C2"/>
<organism evidence="2 3">
    <name type="scientific">Gonapodya prolifera (strain JEL478)</name>
    <name type="common">Monoblepharis prolifera</name>
    <dbReference type="NCBI Taxonomy" id="1344416"/>
    <lineage>
        <taxon>Eukaryota</taxon>
        <taxon>Fungi</taxon>
        <taxon>Fungi incertae sedis</taxon>
        <taxon>Chytridiomycota</taxon>
        <taxon>Chytridiomycota incertae sedis</taxon>
        <taxon>Monoblepharidomycetes</taxon>
        <taxon>Monoblepharidales</taxon>
        <taxon>Gonapodyaceae</taxon>
        <taxon>Gonapodya</taxon>
    </lineage>
</organism>
<reference evidence="2 3" key="1">
    <citation type="journal article" date="2015" name="Genome Biol. Evol.">
        <title>Phylogenomic analyses indicate that early fungi evolved digesting cell walls of algal ancestors of land plants.</title>
        <authorList>
            <person name="Chang Y."/>
            <person name="Wang S."/>
            <person name="Sekimoto S."/>
            <person name="Aerts A.L."/>
            <person name="Choi C."/>
            <person name="Clum A."/>
            <person name="LaButti K.M."/>
            <person name="Lindquist E.A."/>
            <person name="Yee Ngan C."/>
            <person name="Ohm R.A."/>
            <person name="Salamov A.A."/>
            <person name="Grigoriev I.V."/>
            <person name="Spatafora J.W."/>
            <person name="Berbee M.L."/>
        </authorList>
    </citation>
    <scope>NUCLEOTIDE SEQUENCE [LARGE SCALE GENOMIC DNA]</scope>
    <source>
        <strain evidence="2 3">JEL478</strain>
    </source>
</reference>
<dbReference type="Proteomes" id="UP000070544">
    <property type="component" value="Unassembled WGS sequence"/>
</dbReference>
<evidence type="ECO:0000256" key="1">
    <source>
        <dbReference type="SAM" id="MobiDB-lite"/>
    </source>
</evidence>
<protein>
    <submittedName>
        <fullName evidence="2">Uncharacterized protein</fullName>
    </submittedName>
</protein>
<feature type="region of interest" description="Disordered" evidence="1">
    <location>
        <begin position="86"/>
        <end position="109"/>
    </location>
</feature>
<keyword evidence="3" id="KW-1185">Reference proteome</keyword>
<proteinExistence type="predicted"/>
<evidence type="ECO:0000313" key="3">
    <source>
        <dbReference type="Proteomes" id="UP000070544"/>
    </source>
</evidence>
<gene>
    <name evidence="2" type="ORF">M427DRAFT_147737</name>
</gene>
<evidence type="ECO:0000313" key="2">
    <source>
        <dbReference type="EMBL" id="KXS11564.1"/>
    </source>
</evidence>
<sequence length="199" mass="21477">MIKSSCGLPLCTCMLEENSASYYGSSSVIVLPASLEKFKDLESKYEEDSATVAGGGKDKAALSWEFEGNAVSRETTTSSVFAVVASSKTDGERPGSPSTHKNPALKKSTKSYEVDHATILQAARENVKSVILVTPLSSLNFKHFERVFAESQDRATHLHTCALIDRCKATLASRGRDFSKTFRSSLSQNVDNIAKMAGA</sequence>
<dbReference type="EMBL" id="KQ965800">
    <property type="protein sequence ID" value="KXS11564.1"/>
    <property type="molecule type" value="Genomic_DNA"/>
</dbReference>
<name>A0A139A4C2_GONPJ</name>